<keyword evidence="3 8" id="KW-1134">Transmembrane beta strand</keyword>
<protein>
    <submittedName>
        <fullName evidence="12">TonB-dependent receptor</fullName>
    </submittedName>
</protein>
<dbReference type="InterPro" id="IPR039426">
    <property type="entry name" value="TonB-dep_rcpt-like"/>
</dbReference>
<dbReference type="Pfam" id="PF07715">
    <property type="entry name" value="Plug"/>
    <property type="match status" value="1"/>
</dbReference>
<dbReference type="RefSeq" id="WP_285393356.1">
    <property type="nucleotide sequence ID" value="NZ_JASSVS010000014.1"/>
</dbReference>
<comment type="similarity">
    <text evidence="8 9">Belongs to the TonB-dependent receptor family.</text>
</comment>
<dbReference type="InterPro" id="IPR000531">
    <property type="entry name" value="Beta-barrel_TonB"/>
</dbReference>
<feature type="domain" description="TonB-dependent receptor plug" evidence="11">
    <location>
        <begin position="80"/>
        <end position="188"/>
    </location>
</feature>
<evidence type="ECO:0000256" key="9">
    <source>
        <dbReference type="RuleBase" id="RU003357"/>
    </source>
</evidence>
<comment type="subcellular location">
    <subcellularLocation>
        <location evidence="1 8">Cell outer membrane</location>
        <topology evidence="1 8">Multi-pass membrane protein</topology>
    </subcellularLocation>
</comment>
<evidence type="ECO:0000256" key="8">
    <source>
        <dbReference type="PROSITE-ProRule" id="PRU01360"/>
    </source>
</evidence>
<evidence type="ECO:0000256" key="6">
    <source>
        <dbReference type="ARBA" id="ARBA00023136"/>
    </source>
</evidence>
<keyword evidence="2 8" id="KW-0813">Transport</keyword>
<organism evidence="12 13">
    <name type="scientific">Marinobacter azerbaijanicus</name>
    <dbReference type="NCBI Taxonomy" id="3050455"/>
    <lineage>
        <taxon>Bacteria</taxon>
        <taxon>Pseudomonadati</taxon>
        <taxon>Pseudomonadota</taxon>
        <taxon>Gammaproteobacteria</taxon>
        <taxon>Pseudomonadales</taxon>
        <taxon>Marinobacteraceae</taxon>
        <taxon>Marinobacter</taxon>
    </lineage>
</organism>
<keyword evidence="12" id="KW-0675">Receptor</keyword>
<dbReference type="PANTHER" id="PTHR30069">
    <property type="entry name" value="TONB-DEPENDENT OUTER MEMBRANE RECEPTOR"/>
    <property type="match status" value="1"/>
</dbReference>
<keyword evidence="5 9" id="KW-0798">TonB box</keyword>
<evidence type="ECO:0000313" key="12">
    <source>
        <dbReference type="EMBL" id="MDL0433500.1"/>
    </source>
</evidence>
<dbReference type="EMBL" id="JASSVS010000014">
    <property type="protein sequence ID" value="MDL0433500.1"/>
    <property type="molecule type" value="Genomic_DNA"/>
</dbReference>
<evidence type="ECO:0000256" key="3">
    <source>
        <dbReference type="ARBA" id="ARBA00022452"/>
    </source>
</evidence>
<sequence length="731" mass="83195">MSVTNYPVKSPVFPGNDRLPSRPVVAILAGVLFTLPMASEAQEEDAGVYDLAALGNVPEAFNMDSSIPEVLTTTRLRQPKSRVPGTTTIITGDMIRDLGIMKLVEVFRLVPGMTVNAVGSNQPVTSYHGTVHYEQRRLQVLVDGRTSYRPNLSDMDWNSMPVPLDLIERIEISRGPNSAAYGINAFLGTINIITRPPEDTAGIELRGISGSRGYGRAFGSVGDTSETYKWRLAYEKRKSDGFDEQEDDGVIYPFHDGYDINTFNYDSNIALNNNYDLDLRAGVVDGVDEEDSRKNGKFGANEHPDIIVDDYYLQTRLNVTTSERHFYHVQASFQNYDRRQRWTVCIPQDQFIDILDPDVPTPDLRPCTPEDANPFLANLNEDIEESRLELEIQDTILFNPDLKLVSGLGYRKDTYRSETFFNGRGNNYQSRVFGNLEYSPFRWLTLNSGGNWEKTTTTDEGYFSPRLAANFILSNNHTLRFVYSRAVRTPDAFEQNPDWSYRPRNVAPPFDFLEGERVLVENLVDPTTSTFGKELEEERITSREISYFGQYYLDSSTLSLEVRYFNDQLRDMISGIINEEQWTIDNNVALDQEGFEVEASVDFPGTSLRVSYAYLDQDGRYTGADDRDAGDKQYAIDLLGRLSVRHSGSFAWIQDLPFDLTSSAAFYFADEFRRSHFERADFRLARRVFASGYSYELALTMQHYLDRDPTLSPDNTIKDHNQFFVEAGVRF</sequence>
<feature type="domain" description="TonB-dependent receptor-like beta-barrel" evidence="10">
    <location>
        <begin position="258"/>
        <end position="667"/>
    </location>
</feature>
<dbReference type="Gene3D" id="2.40.170.20">
    <property type="entry name" value="TonB-dependent receptor, beta-barrel domain"/>
    <property type="match status" value="1"/>
</dbReference>
<name>A0ABT7IIL6_9GAMM</name>
<keyword evidence="4 8" id="KW-0812">Transmembrane</keyword>
<evidence type="ECO:0000259" key="11">
    <source>
        <dbReference type="Pfam" id="PF07715"/>
    </source>
</evidence>
<dbReference type="SUPFAM" id="SSF56935">
    <property type="entry name" value="Porins"/>
    <property type="match status" value="1"/>
</dbReference>
<dbReference type="InterPro" id="IPR037066">
    <property type="entry name" value="Plug_dom_sf"/>
</dbReference>
<proteinExistence type="inferred from homology"/>
<dbReference type="PANTHER" id="PTHR30069:SF27">
    <property type="entry name" value="BLL4766 PROTEIN"/>
    <property type="match status" value="1"/>
</dbReference>
<comment type="caution">
    <text evidence="12">The sequence shown here is derived from an EMBL/GenBank/DDBJ whole genome shotgun (WGS) entry which is preliminary data.</text>
</comment>
<evidence type="ECO:0000256" key="7">
    <source>
        <dbReference type="ARBA" id="ARBA00023237"/>
    </source>
</evidence>
<dbReference type="Proteomes" id="UP001227964">
    <property type="component" value="Unassembled WGS sequence"/>
</dbReference>
<evidence type="ECO:0000313" key="13">
    <source>
        <dbReference type="Proteomes" id="UP001227964"/>
    </source>
</evidence>
<evidence type="ECO:0000259" key="10">
    <source>
        <dbReference type="Pfam" id="PF00593"/>
    </source>
</evidence>
<evidence type="ECO:0000256" key="4">
    <source>
        <dbReference type="ARBA" id="ARBA00022692"/>
    </source>
</evidence>
<keyword evidence="7 8" id="KW-0998">Cell outer membrane</keyword>
<evidence type="ECO:0000256" key="2">
    <source>
        <dbReference type="ARBA" id="ARBA00022448"/>
    </source>
</evidence>
<accession>A0ABT7IIL6</accession>
<evidence type="ECO:0000256" key="1">
    <source>
        <dbReference type="ARBA" id="ARBA00004571"/>
    </source>
</evidence>
<evidence type="ECO:0000256" key="5">
    <source>
        <dbReference type="ARBA" id="ARBA00023077"/>
    </source>
</evidence>
<dbReference type="Gene3D" id="2.170.130.10">
    <property type="entry name" value="TonB-dependent receptor, plug domain"/>
    <property type="match status" value="1"/>
</dbReference>
<dbReference type="PROSITE" id="PS52016">
    <property type="entry name" value="TONB_DEPENDENT_REC_3"/>
    <property type="match status" value="1"/>
</dbReference>
<gene>
    <name evidence="12" type="ORF">QPM17_20355</name>
</gene>
<dbReference type="InterPro" id="IPR012910">
    <property type="entry name" value="Plug_dom"/>
</dbReference>
<keyword evidence="13" id="KW-1185">Reference proteome</keyword>
<keyword evidence="6 8" id="KW-0472">Membrane</keyword>
<reference evidence="12 13" key="1">
    <citation type="submission" date="2023-06" db="EMBL/GenBank/DDBJ databases">
        <title>Marinobacter azerbaijanicus a moderately halophilic, isolated from Urmia Lake in Azerbaijan region of Iran.</title>
        <authorList>
            <person name="Sanchez-Porro C."/>
            <person name="Aghdam E.M."/>
            <person name="Saheb S.M."/>
            <person name="Tarhriz V."/>
            <person name="Kazemi E."/>
            <person name="Ammozegar M.A."/>
            <person name="Ventosa A."/>
            <person name="Hejazi M.S."/>
        </authorList>
    </citation>
    <scope>NUCLEOTIDE SEQUENCE [LARGE SCALE GENOMIC DNA]</scope>
    <source>
        <strain evidence="12 13">TBZ242</strain>
    </source>
</reference>
<dbReference type="Pfam" id="PF00593">
    <property type="entry name" value="TonB_dep_Rec_b-barrel"/>
    <property type="match status" value="1"/>
</dbReference>
<dbReference type="InterPro" id="IPR036942">
    <property type="entry name" value="Beta-barrel_TonB_sf"/>
</dbReference>